<comment type="caution">
    <text evidence="2">The sequence shown here is derived from an EMBL/GenBank/DDBJ whole genome shotgun (WGS) entry which is preliminary data.</text>
</comment>
<reference evidence="2" key="1">
    <citation type="submission" date="2020-05" db="EMBL/GenBank/DDBJ databases">
        <title>Fertoebacter nigrum gen. nov., sp. nov., a new member of the family Rhodobacteraceae.</title>
        <authorList>
            <person name="Szuroczki S."/>
            <person name="Abbaszade G."/>
            <person name="Buni D."/>
            <person name="Schumann P."/>
            <person name="Toth E."/>
        </authorList>
    </citation>
    <scope>NUCLEOTIDE SEQUENCE</scope>
    <source>
        <strain evidence="2">RG-N-1a</strain>
    </source>
</reference>
<gene>
    <name evidence="2" type="ORF">GEU84_020415</name>
</gene>
<organism evidence="2 3">
    <name type="scientific">Fertoeibacter niger</name>
    <dbReference type="NCBI Taxonomy" id="2656921"/>
    <lineage>
        <taxon>Bacteria</taxon>
        <taxon>Pseudomonadati</taxon>
        <taxon>Pseudomonadota</taxon>
        <taxon>Alphaproteobacteria</taxon>
        <taxon>Rhodobacterales</taxon>
        <taxon>Paracoccaceae</taxon>
        <taxon>Fertoeibacter</taxon>
    </lineage>
</organism>
<dbReference type="Proteomes" id="UP000484076">
    <property type="component" value="Unassembled WGS sequence"/>
</dbReference>
<sequence>MMADESDSVVAKYNSGTADSDELNLAIRDAWRSIINDPAERKSVAELLGADEGEFDPEQPPFEADQTSSGLTGGEVLIAMATGFVLSVAKDVGGQLGKEAVRRIREIWTTHVWPKVNPPGSSKLGTERD</sequence>
<dbReference type="RefSeq" id="WP_152828757.1">
    <property type="nucleotide sequence ID" value="NZ_WHUT02000020.1"/>
</dbReference>
<evidence type="ECO:0000313" key="2">
    <source>
        <dbReference type="EMBL" id="NUB46760.1"/>
    </source>
</evidence>
<dbReference type="AlphaFoldDB" id="A0A8X8KQ34"/>
<keyword evidence="3" id="KW-1185">Reference proteome</keyword>
<name>A0A8X8KQ34_9RHOB</name>
<dbReference type="EMBL" id="WHUT02000020">
    <property type="protein sequence ID" value="NUB46760.1"/>
    <property type="molecule type" value="Genomic_DNA"/>
</dbReference>
<accession>A0A8X8KQ34</accession>
<proteinExistence type="predicted"/>
<feature type="region of interest" description="Disordered" evidence="1">
    <location>
        <begin position="45"/>
        <end position="70"/>
    </location>
</feature>
<evidence type="ECO:0000256" key="1">
    <source>
        <dbReference type="SAM" id="MobiDB-lite"/>
    </source>
</evidence>
<protein>
    <submittedName>
        <fullName evidence="2">Uncharacterized protein</fullName>
    </submittedName>
</protein>
<evidence type="ECO:0000313" key="3">
    <source>
        <dbReference type="Proteomes" id="UP000484076"/>
    </source>
</evidence>